<reference evidence="4" key="1">
    <citation type="journal article" date="2014" name="FEMS Microbiol. Lett.">
        <title>Draft Genomic DNA Sequence of the Facultatively Methylotrophic Bacterium Acidomonas methanolica type strain MB58.</title>
        <authorList>
            <person name="Higashiura N."/>
            <person name="Hadano H."/>
            <person name="Hirakawa H."/>
            <person name="Matsutani M."/>
            <person name="Takabe S."/>
            <person name="Matsushita K."/>
            <person name="Azuma Y."/>
        </authorList>
    </citation>
    <scope>NUCLEOTIDE SEQUENCE [LARGE SCALE GENOMIC DNA]</scope>
    <source>
        <strain evidence="4">MB58</strain>
    </source>
</reference>
<dbReference type="SUPFAM" id="SSF53756">
    <property type="entry name" value="UDP-Glycosyltransferase/glycogen phosphorylase"/>
    <property type="match status" value="1"/>
</dbReference>
<dbReference type="EMBL" id="BAND01000038">
    <property type="protein sequence ID" value="GAJ28911.1"/>
    <property type="molecule type" value="Genomic_DNA"/>
</dbReference>
<reference evidence="3 4" key="2">
    <citation type="journal article" date="2014" name="FEMS Microbiol. Lett.">
        <title>Draft genomic DNA sequence of the facultatively methylotrophic bacterium Acidomonas methanolica type strain MB58.</title>
        <authorList>
            <person name="Higashiura N."/>
            <person name="Hadano H."/>
            <person name="Hirakawa H."/>
            <person name="Matsutani M."/>
            <person name="Takabe S."/>
            <person name="Matsushita K."/>
            <person name="Azuma Y."/>
        </authorList>
    </citation>
    <scope>NUCLEOTIDE SEQUENCE [LARGE SCALE GENOMIC DNA]</scope>
    <source>
        <strain evidence="3 4">MB58</strain>
    </source>
</reference>
<dbReference type="PANTHER" id="PTHR12526">
    <property type="entry name" value="GLYCOSYLTRANSFERASE"/>
    <property type="match status" value="1"/>
</dbReference>
<evidence type="ECO:0000313" key="3">
    <source>
        <dbReference type="EMBL" id="GAJ28911.1"/>
    </source>
</evidence>
<feature type="domain" description="Glycosyl transferase family 1" evidence="1">
    <location>
        <begin position="191"/>
        <end position="352"/>
    </location>
</feature>
<dbReference type="InterPro" id="IPR028098">
    <property type="entry name" value="Glyco_trans_4-like_N"/>
</dbReference>
<name>A0A023D526_ACIMT</name>
<dbReference type="RefSeq" id="WP_042057992.1">
    <property type="nucleotide sequence ID" value="NZ_BAND01000038.1"/>
</dbReference>
<evidence type="ECO:0000313" key="4">
    <source>
        <dbReference type="Proteomes" id="UP000019760"/>
    </source>
</evidence>
<evidence type="ECO:0000259" key="2">
    <source>
        <dbReference type="Pfam" id="PF13439"/>
    </source>
</evidence>
<dbReference type="PANTHER" id="PTHR12526:SF638">
    <property type="entry name" value="SPORE COAT PROTEIN SA"/>
    <property type="match status" value="1"/>
</dbReference>
<sequence length="397" mass="42833">MRPSAPSPTILQVLPALGTGGVERGALEIAQAVIAAGGRAIVASAGGPGVETLRRMGASHVTLGLNRKSPPSIWRNRSALARLIEREGIDLVHARSRAPAWAAIGACRRSGVPLVTTWHGVHHENFPGKKRYNAVLAKGARVIAISAYVAERLTRDYDVGPDRLRLIPRGADVTRFDPAQVSGQRVQALAEAWNLPEDARIIMLPGRLTPWKGQMLMVDALLRLERLIHENWICVLVGPVDPKDKFVRALHKRIRSLGLSDRLRFAGMCKDMPAAYALADVVVTPSLRPEPFGRVAVEAQAMGRPVIASSQGGAMETVLPGETGLLVPPGDAEALARALADVIAAPPDALAWLAERARAHVLAHFTTRRMQHETLAVYDEVLGTSLAARFPLPEETF</sequence>
<keyword evidence="3" id="KW-0808">Transferase</keyword>
<protein>
    <submittedName>
        <fullName evidence="3">Glycosyl transferase</fullName>
    </submittedName>
</protein>
<dbReference type="CDD" id="cd03819">
    <property type="entry name" value="GT4_WavL-like"/>
    <property type="match status" value="1"/>
</dbReference>
<evidence type="ECO:0000259" key="1">
    <source>
        <dbReference type="Pfam" id="PF00534"/>
    </source>
</evidence>
<gene>
    <name evidence="3" type="ORF">Amme_038_160</name>
</gene>
<comment type="caution">
    <text evidence="3">The sequence shown here is derived from an EMBL/GenBank/DDBJ whole genome shotgun (WGS) entry which is preliminary data.</text>
</comment>
<dbReference type="GO" id="GO:0016757">
    <property type="term" value="F:glycosyltransferase activity"/>
    <property type="evidence" value="ECO:0007669"/>
    <property type="project" value="InterPro"/>
</dbReference>
<organism evidence="3 4">
    <name type="scientific">Acidomonas methanolica NBRC 104435</name>
    <dbReference type="NCBI Taxonomy" id="1231351"/>
    <lineage>
        <taxon>Bacteria</taxon>
        <taxon>Pseudomonadati</taxon>
        <taxon>Pseudomonadota</taxon>
        <taxon>Alphaproteobacteria</taxon>
        <taxon>Acetobacterales</taxon>
        <taxon>Acetobacteraceae</taxon>
        <taxon>Acidomonas</taxon>
    </lineage>
</organism>
<proteinExistence type="predicted"/>
<dbReference type="OrthoDB" id="5147801at2"/>
<feature type="domain" description="Glycosyltransferase subfamily 4-like N-terminal" evidence="2">
    <location>
        <begin position="20"/>
        <end position="175"/>
    </location>
</feature>
<dbReference type="Pfam" id="PF00534">
    <property type="entry name" value="Glycos_transf_1"/>
    <property type="match status" value="1"/>
</dbReference>
<dbReference type="InterPro" id="IPR001296">
    <property type="entry name" value="Glyco_trans_1"/>
</dbReference>
<dbReference type="Pfam" id="PF13439">
    <property type="entry name" value="Glyco_transf_4"/>
    <property type="match status" value="1"/>
</dbReference>
<accession>A0A023D526</accession>
<dbReference type="Proteomes" id="UP000019760">
    <property type="component" value="Unassembled WGS sequence"/>
</dbReference>
<keyword evidence="4" id="KW-1185">Reference proteome</keyword>
<dbReference type="Gene3D" id="3.40.50.2000">
    <property type="entry name" value="Glycogen Phosphorylase B"/>
    <property type="match status" value="2"/>
</dbReference>
<dbReference type="AlphaFoldDB" id="A0A023D526"/>